<keyword evidence="7 8" id="KW-1015">Disulfide bond</keyword>
<evidence type="ECO:0000259" key="10">
    <source>
        <dbReference type="Pfam" id="PF00720"/>
    </source>
</evidence>
<evidence type="ECO:0000256" key="8">
    <source>
        <dbReference type="HAMAP-Rule" id="MF_00778"/>
    </source>
</evidence>
<keyword evidence="4 8" id="KW-0964">Secreted</keyword>
<organism evidence="11 12">
    <name type="scientific">Wenjunlia tyrosinilytica</name>
    <dbReference type="NCBI Taxonomy" id="1544741"/>
    <lineage>
        <taxon>Bacteria</taxon>
        <taxon>Bacillati</taxon>
        <taxon>Actinomycetota</taxon>
        <taxon>Actinomycetes</taxon>
        <taxon>Kitasatosporales</taxon>
        <taxon>Streptomycetaceae</taxon>
        <taxon>Wenjunlia</taxon>
    </lineage>
</organism>
<keyword evidence="8" id="KW-0732">Signal</keyword>
<feature type="disulfide bond" evidence="8">
    <location>
        <begin position="65"/>
        <end position="80"/>
    </location>
</feature>
<dbReference type="RefSeq" id="WP_189131839.1">
    <property type="nucleotide sequence ID" value="NZ_BMMS01000010.1"/>
</dbReference>
<evidence type="ECO:0000313" key="11">
    <source>
        <dbReference type="EMBL" id="GGO87676.1"/>
    </source>
</evidence>
<feature type="domain" description="Subtilisin inhibitor" evidence="10">
    <location>
        <begin position="38"/>
        <end position="130"/>
    </location>
</feature>
<dbReference type="InterPro" id="IPR000691">
    <property type="entry name" value="Prot_inh_I16_SSI"/>
</dbReference>
<comment type="caution">
    <text evidence="11">The sequence shown here is derived from an EMBL/GenBank/DDBJ whole genome shotgun (WGS) entry which is preliminary data.</text>
</comment>
<dbReference type="PROSITE" id="PS00999">
    <property type="entry name" value="SSI"/>
    <property type="match status" value="1"/>
</dbReference>
<keyword evidence="6 8" id="KW-0722">Serine protease inhibitor</keyword>
<comment type="function">
    <text evidence="8">Strong inhibitor of bacterial serine proteases such as subtilisin.</text>
</comment>
<feature type="disulfide bond" evidence="8">
    <location>
        <begin position="102"/>
        <end position="132"/>
    </location>
</feature>
<feature type="signal peptide" evidence="8">
    <location>
        <begin position="1"/>
        <end position="28"/>
    </location>
</feature>
<dbReference type="SUPFAM" id="SSF55399">
    <property type="entry name" value="Subtilisin inhibitor"/>
    <property type="match status" value="1"/>
</dbReference>
<reference evidence="11" key="1">
    <citation type="journal article" date="2014" name="Int. J. Syst. Evol. Microbiol.">
        <title>Complete genome sequence of Corynebacterium casei LMG S-19264T (=DSM 44701T), isolated from a smear-ripened cheese.</title>
        <authorList>
            <consortium name="US DOE Joint Genome Institute (JGI-PGF)"/>
            <person name="Walter F."/>
            <person name="Albersmeier A."/>
            <person name="Kalinowski J."/>
            <person name="Ruckert C."/>
        </authorList>
    </citation>
    <scope>NUCLEOTIDE SEQUENCE</scope>
    <source>
        <strain evidence="11">CGMCC 4.7201</strain>
    </source>
</reference>
<dbReference type="EMBL" id="BMMS01000010">
    <property type="protein sequence ID" value="GGO87676.1"/>
    <property type="molecule type" value="Genomic_DNA"/>
</dbReference>
<comment type="subcellular location">
    <subcellularLocation>
        <location evidence="1 8">Secreted</location>
    </subcellularLocation>
</comment>
<feature type="site" description="Reactive bond" evidence="8">
    <location>
        <begin position="104"/>
        <end position="105"/>
    </location>
</feature>
<keyword evidence="12" id="KW-1185">Reference proteome</keyword>
<dbReference type="HAMAP" id="MF_00778">
    <property type="entry name" value="SSI"/>
    <property type="match status" value="1"/>
</dbReference>
<name>A0A917ZN14_9ACTN</name>
<dbReference type="InterPro" id="IPR023549">
    <property type="entry name" value="Subtilisin_inhibitor"/>
</dbReference>
<evidence type="ECO:0000256" key="9">
    <source>
        <dbReference type="RuleBase" id="RU003471"/>
    </source>
</evidence>
<dbReference type="Proteomes" id="UP000641932">
    <property type="component" value="Unassembled WGS sequence"/>
</dbReference>
<evidence type="ECO:0000256" key="7">
    <source>
        <dbReference type="ARBA" id="ARBA00023157"/>
    </source>
</evidence>
<dbReference type="PROSITE" id="PS51257">
    <property type="entry name" value="PROKAR_LIPOPROTEIN"/>
    <property type="match status" value="1"/>
</dbReference>
<feature type="chain" id="PRO_5038182217" description="Probable subtilase-type protease inhibitor" evidence="8">
    <location>
        <begin position="29"/>
        <end position="143"/>
    </location>
</feature>
<evidence type="ECO:0000256" key="4">
    <source>
        <dbReference type="ARBA" id="ARBA00022525"/>
    </source>
</evidence>
<dbReference type="PRINTS" id="PR00294">
    <property type="entry name" value="SSBTLNINHBTR"/>
</dbReference>
<evidence type="ECO:0000313" key="12">
    <source>
        <dbReference type="Proteomes" id="UP000641932"/>
    </source>
</evidence>
<reference evidence="11" key="2">
    <citation type="submission" date="2020-09" db="EMBL/GenBank/DDBJ databases">
        <authorList>
            <person name="Sun Q."/>
            <person name="Zhou Y."/>
        </authorList>
    </citation>
    <scope>NUCLEOTIDE SEQUENCE</scope>
    <source>
        <strain evidence="11">CGMCC 4.7201</strain>
    </source>
</reference>
<evidence type="ECO:0000256" key="6">
    <source>
        <dbReference type="ARBA" id="ARBA00022900"/>
    </source>
</evidence>
<dbReference type="AlphaFoldDB" id="A0A917ZN14"/>
<evidence type="ECO:0000256" key="2">
    <source>
        <dbReference type="ARBA" id="ARBA00010472"/>
    </source>
</evidence>
<evidence type="ECO:0000256" key="1">
    <source>
        <dbReference type="ARBA" id="ARBA00004613"/>
    </source>
</evidence>
<dbReference type="InterPro" id="IPR020054">
    <property type="entry name" value="Prot_inh_SSI_I16_CS"/>
</dbReference>
<dbReference type="GO" id="GO:0005576">
    <property type="term" value="C:extracellular region"/>
    <property type="evidence" value="ECO:0007669"/>
    <property type="project" value="UniProtKB-SubCell"/>
</dbReference>
<sequence precursor="true">MRYIAARIGLGAALVMSCLTVAGSTASAAPEGTDSLYAPSALVLTIGKGETAADSTVQRAVVLRCTPTAGGDHPAAEQACAELRAANGDFNALGAGNSPRICPKIWDPVVVTAQGVWQGKRVDYEETFGNSCMAGDRGHVFEF</sequence>
<comment type="subunit">
    <text evidence="3 8">Homodimer.</text>
</comment>
<gene>
    <name evidence="11" type="primary">sti1</name>
    <name evidence="8" type="synonym">sti</name>
    <name evidence="11" type="ORF">GCM10012280_26680</name>
</gene>
<protein>
    <recommendedName>
        <fullName evidence="8">Probable subtilase-type protease inhibitor</fullName>
    </recommendedName>
</protein>
<comment type="similarity">
    <text evidence="2 8 9">Belongs to the protease inhibitor I16 (SSI) family.</text>
</comment>
<dbReference type="Pfam" id="PF00720">
    <property type="entry name" value="SSI"/>
    <property type="match status" value="1"/>
</dbReference>
<dbReference type="Gene3D" id="3.30.350.10">
    <property type="entry name" value="Subtilisin inhibitor-like"/>
    <property type="match status" value="1"/>
</dbReference>
<dbReference type="InterPro" id="IPR036819">
    <property type="entry name" value="Subtilisin_inhibitor-like_sf"/>
</dbReference>
<dbReference type="GO" id="GO:0004867">
    <property type="term" value="F:serine-type endopeptidase inhibitor activity"/>
    <property type="evidence" value="ECO:0007669"/>
    <property type="project" value="UniProtKB-UniRule"/>
</dbReference>
<evidence type="ECO:0000256" key="5">
    <source>
        <dbReference type="ARBA" id="ARBA00022690"/>
    </source>
</evidence>
<accession>A0A917ZN14</accession>
<keyword evidence="5 8" id="KW-0646">Protease inhibitor</keyword>
<proteinExistence type="inferred from homology"/>
<evidence type="ECO:0000256" key="3">
    <source>
        <dbReference type="ARBA" id="ARBA00011738"/>
    </source>
</evidence>